<dbReference type="EMBL" id="CAXAMN010021448">
    <property type="protein sequence ID" value="CAK9059669.1"/>
    <property type="molecule type" value="Genomic_DNA"/>
</dbReference>
<comment type="caution">
    <text evidence="1">The sequence shown here is derived from an EMBL/GenBank/DDBJ whole genome shotgun (WGS) entry which is preliminary data.</text>
</comment>
<evidence type="ECO:0000313" key="2">
    <source>
        <dbReference type="Proteomes" id="UP001642484"/>
    </source>
</evidence>
<protein>
    <submittedName>
        <fullName evidence="1">Uncharacterized protein</fullName>
    </submittedName>
</protein>
<proteinExistence type="predicted"/>
<gene>
    <name evidence="1" type="ORF">CCMP2556_LOCUS29376</name>
</gene>
<accession>A0ABP0N7S7</accession>
<organism evidence="1 2">
    <name type="scientific">Durusdinium trenchii</name>
    <dbReference type="NCBI Taxonomy" id="1381693"/>
    <lineage>
        <taxon>Eukaryota</taxon>
        <taxon>Sar</taxon>
        <taxon>Alveolata</taxon>
        <taxon>Dinophyceae</taxon>
        <taxon>Suessiales</taxon>
        <taxon>Symbiodiniaceae</taxon>
        <taxon>Durusdinium</taxon>
    </lineage>
</organism>
<dbReference type="Proteomes" id="UP001642484">
    <property type="component" value="Unassembled WGS sequence"/>
</dbReference>
<keyword evidence="2" id="KW-1185">Reference proteome</keyword>
<sequence>MPGVPHRHFSSGESSLVGPESSIREEGIFLTEDDSLTDDSVSDFGVESDADDSVRHAIITEPESFWEESSWMSMVQQSITSSIEERENLILELKEVLDAAVRERLEWQRKVKAMRRFRIPPEPGHWHQSVSSALTWRTREVEALRKEIRHLELRQRDERREFSQLRARQKRSTANSLRTWCSRSTLQSGFSCSMHSKSNISASSTTTRFKAPKKGLRSLGPDVHLILDHTLGDLGKGKGMPEVRPLGGLCARARQGNKQVHIWGWEPKDYCFRDETGASASFTLPELPRLSEREAIIEAQLLQEVMNEIE</sequence>
<name>A0ABP0N7S7_9DINO</name>
<evidence type="ECO:0000313" key="1">
    <source>
        <dbReference type="EMBL" id="CAK9059669.1"/>
    </source>
</evidence>
<reference evidence="1 2" key="1">
    <citation type="submission" date="2024-02" db="EMBL/GenBank/DDBJ databases">
        <authorList>
            <person name="Chen Y."/>
            <person name="Shah S."/>
            <person name="Dougan E. K."/>
            <person name="Thang M."/>
            <person name="Chan C."/>
        </authorList>
    </citation>
    <scope>NUCLEOTIDE SEQUENCE [LARGE SCALE GENOMIC DNA]</scope>
</reference>